<accession>E9T6D2</accession>
<dbReference type="Proteomes" id="UP000004245">
    <property type="component" value="Unassembled WGS sequence"/>
</dbReference>
<gene>
    <name evidence="1" type="ORF">HMPREF0724_14338</name>
</gene>
<dbReference type="EMBL" id="ADNW02000024">
    <property type="protein sequence ID" value="EGD22119.1"/>
    <property type="molecule type" value="Genomic_DNA"/>
</dbReference>
<reference evidence="1" key="1">
    <citation type="submission" date="2011-01" db="EMBL/GenBank/DDBJ databases">
        <authorList>
            <person name="Muzny D."/>
            <person name="Qin X."/>
            <person name="Buhay C."/>
            <person name="Dugan-Rocha S."/>
            <person name="Ding Y."/>
            <person name="Chen G."/>
            <person name="Hawes A."/>
            <person name="Holder M."/>
            <person name="Jhangiani S."/>
            <person name="Johnson A."/>
            <person name="Khan Z."/>
            <person name="Li Z."/>
            <person name="Liu W."/>
            <person name="Liu X."/>
            <person name="Perez L."/>
            <person name="Shen H."/>
            <person name="Wang Q."/>
            <person name="Watt J."/>
            <person name="Xi L."/>
            <person name="Xin Y."/>
            <person name="Zhou J."/>
            <person name="Deng J."/>
            <person name="Jiang H."/>
            <person name="Liu Y."/>
            <person name="Qu J."/>
            <person name="Song X.-Z."/>
            <person name="Zhang L."/>
            <person name="Villasana D."/>
            <person name="Johnson A."/>
            <person name="Liu J."/>
            <person name="Liyanage D."/>
            <person name="Lorensuhewa L."/>
            <person name="Robinson T."/>
            <person name="Song A."/>
            <person name="Song B.-B."/>
            <person name="Dinh H."/>
            <person name="Thornton R."/>
            <person name="Coyle M."/>
            <person name="Francisco L."/>
            <person name="Jackson L."/>
            <person name="Javaid M."/>
            <person name="Korchina V."/>
            <person name="Kovar C."/>
            <person name="Mata R."/>
            <person name="Mathew T."/>
            <person name="Ngo R."/>
            <person name="Nguyen L."/>
            <person name="Nguyen N."/>
            <person name="Okwuonu G."/>
            <person name="Ongeri F."/>
            <person name="Pham C."/>
            <person name="Simmons D."/>
            <person name="Wilczek-Boney K."/>
            <person name="Hale W."/>
            <person name="Jakkamsetti A."/>
            <person name="Pham P."/>
            <person name="Ruth R."/>
            <person name="San Lucas F."/>
            <person name="Warren J."/>
            <person name="Zhang J."/>
            <person name="Zhao Z."/>
            <person name="Zhou C."/>
            <person name="Zhu D."/>
            <person name="Lee S."/>
            <person name="Bess C."/>
            <person name="Blankenburg K."/>
            <person name="Forbes L."/>
            <person name="Fu Q."/>
            <person name="Gubbala S."/>
            <person name="Hirani K."/>
            <person name="Jayaseelan J.C."/>
            <person name="Lara F."/>
            <person name="Munidasa M."/>
            <person name="Palculict T."/>
            <person name="Patil S."/>
            <person name="Pu L.-L."/>
            <person name="Saada N."/>
            <person name="Tang L."/>
            <person name="Weissenberger G."/>
            <person name="Zhu Y."/>
            <person name="Hemphill L."/>
            <person name="Shang Y."/>
            <person name="Youmans B."/>
            <person name="Ayvaz T."/>
            <person name="Ross M."/>
            <person name="Santibanez J."/>
            <person name="Aqrawi P."/>
            <person name="Gross S."/>
            <person name="Joshi V."/>
            <person name="Fowler G."/>
            <person name="Nazareth L."/>
            <person name="Reid J."/>
            <person name="Worley K."/>
            <person name="Petrosino J."/>
            <person name="Highlander S."/>
            <person name="Gibbs R."/>
        </authorList>
    </citation>
    <scope>NUCLEOTIDE SEQUENCE [LARGE SCALE GENOMIC DNA]</scope>
    <source>
        <strain evidence="1">ATCC 33707</strain>
    </source>
</reference>
<sequence length="56" mass="6300">MSRGSHLVKARARPRICLPPTPEFRPPRYCGPNVSAIARSVVFIELDPHRSKDETS</sequence>
<evidence type="ECO:0000313" key="2">
    <source>
        <dbReference type="Proteomes" id="UP000004245"/>
    </source>
</evidence>
<protein>
    <submittedName>
        <fullName evidence="1">Uncharacterized protein</fullName>
    </submittedName>
</protein>
<dbReference type="HOGENOM" id="CLU_3011346_0_0_11"/>
<organism evidence="1 2">
    <name type="scientific">Prescottella equi ATCC 33707</name>
    <dbReference type="NCBI Taxonomy" id="525370"/>
    <lineage>
        <taxon>Bacteria</taxon>
        <taxon>Bacillati</taxon>
        <taxon>Actinomycetota</taxon>
        <taxon>Actinomycetes</taxon>
        <taxon>Mycobacteriales</taxon>
        <taxon>Nocardiaceae</taxon>
        <taxon>Prescottella</taxon>
    </lineage>
</organism>
<comment type="caution">
    <text evidence="1">The sequence shown here is derived from an EMBL/GenBank/DDBJ whole genome shotgun (WGS) entry which is preliminary data.</text>
</comment>
<dbReference type="AlphaFoldDB" id="E9T6D2"/>
<evidence type="ECO:0000313" key="1">
    <source>
        <dbReference type="EMBL" id="EGD22119.1"/>
    </source>
</evidence>
<proteinExistence type="predicted"/>
<keyword evidence="2" id="KW-1185">Reference proteome</keyword>
<name>E9T6D2_RHOHA</name>